<organism evidence="2 3">
    <name type="scientific">Septoria linicola</name>
    <dbReference type="NCBI Taxonomy" id="215465"/>
    <lineage>
        <taxon>Eukaryota</taxon>
        <taxon>Fungi</taxon>
        <taxon>Dikarya</taxon>
        <taxon>Ascomycota</taxon>
        <taxon>Pezizomycotina</taxon>
        <taxon>Dothideomycetes</taxon>
        <taxon>Dothideomycetidae</taxon>
        <taxon>Mycosphaerellales</taxon>
        <taxon>Mycosphaerellaceae</taxon>
        <taxon>Septoria</taxon>
    </lineage>
</organism>
<evidence type="ECO:0000313" key="3">
    <source>
        <dbReference type="Proteomes" id="UP001056384"/>
    </source>
</evidence>
<feature type="region of interest" description="Disordered" evidence="1">
    <location>
        <begin position="272"/>
        <end position="316"/>
    </location>
</feature>
<evidence type="ECO:0000256" key="1">
    <source>
        <dbReference type="SAM" id="MobiDB-lite"/>
    </source>
</evidence>
<feature type="compositionally biased region" description="Basic and acidic residues" evidence="1">
    <location>
        <begin position="187"/>
        <end position="199"/>
    </location>
</feature>
<feature type="compositionally biased region" description="Polar residues" evidence="1">
    <location>
        <begin position="231"/>
        <end position="240"/>
    </location>
</feature>
<feature type="compositionally biased region" description="Polar residues" evidence="1">
    <location>
        <begin position="155"/>
        <end position="173"/>
    </location>
</feature>
<dbReference type="Proteomes" id="UP001056384">
    <property type="component" value="Chromosome 3"/>
</dbReference>
<feature type="compositionally biased region" description="Basic and acidic residues" evidence="1">
    <location>
        <begin position="291"/>
        <end position="306"/>
    </location>
</feature>
<dbReference type="AlphaFoldDB" id="A0A9Q9AS28"/>
<protein>
    <submittedName>
        <fullName evidence="2">Uncharacterized protein</fullName>
    </submittedName>
</protein>
<dbReference type="OrthoDB" id="3640238at2759"/>
<evidence type="ECO:0000313" key="2">
    <source>
        <dbReference type="EMBL" id="USW51520.1"/>
    </source>
</evidence>
<sequence>MSLIKPPWTMVREKYSSAFPNEGKSSKDCDLELCNASASEIAERFVDLSAFIYKGYCTGILMLDVPISRAMKHLSNRLYAYAFGLLIEKLPAFLTRPGQSTTLTTSIAAESMRQLAAFLSKKANALAVCGLSGDTEIALAADLCFAETYTNTLLTEPNSHNHAKSTSEITTKVPSDEAPAAVQDENESAKARGKERAIDPPRASPTVPLATTAVGPGMSSEELIDSDGPSPLQQESSPKTCSPVITDHLDPRASTVQSSDYTDHTDTYAESANHNHTESTSGASSPAGHATPHDLRPTPHNSEHAPHPLQGPRLYSRYGVDDNEAFSELCSLPGKVLAESPNPCTTVQIGHSTTELFQPHHYADASILGFDGVKALKLVYPFCAWEIHRLDFDVLRYVDIIMREVAAIRGAAVKDENRENKRAARRAEKHSMWLVEREIGCRAWENANRSPEGAVSGHFDEATSAHEAPIVDMTTAYQADELCTGGFQPKGVTYQRLAEPSELLRTNGDLPGPSLRYNGPSAEQLQAQIRALRQQLVDAQSRSSQRPEISVYKQPQACSMPLTPLQGPRSSLKGPHEACGCGTTPPVTGETTPISVMYKLAEGAYEKSSQARKLTSQDEALSNLHTSATYTAARGDSRRCDTNHKMAAGPSLPSTAGKMCVLDTPNGKRAMLSLSCASELASGSQTPALRTSRGRTRLDEDWDDFDIKTAEAGCSSRDRLSFERDDQVSPILPHDD</sequence>
<feature type="region of interest" description="Disordered" evidence="1">
    <location>
        <begin position="155"/>
        <end position="260"/>
    </location>
</feature>
<proteinExistence type="predicted"/>
<name>A0A9Q9AS28_9PEZI</name>
<reference evidence="2" key="1">
    <citation type="submission" date="2022-06" db="EMBL/GenBank/DDBJ databases">
        <title>Complete genome sequences of two strains of the flax pathogen Septoria linicola.</title>
        <authorList>
            <person name="Lapalu N."/>
            <person name="Simon A."/>
            <person name="Demenou B."/>
            <person name="Paumier D."/>
            <person name="Guillot M.-P."/>
            <person name="Gout L."/>
            <person name="Valade R."/>
        </authorList>
    </citation>
    <scope>NUCLEOTIDE SEQUENCE</scope>
    <source>
        <strain evidence="2">SE15195</strain>
    </source>
</reference>
<accession>A0A9Q9AS28</accession>
<keyword evidence="3" id="KW-1185">Reference proteome</keyword>
<gene>
    <name evidence="2" type="ORF">Slin15195_G048390</name>
</gene>
<dbReference type="EMBL" id="CP099420">
    <property type="protein sequence ID" value="USW51520.1"/>
    <property type="molecule type" value="Genomic_DNA"/>
</dbReference>